<dbReference type="Gene3D" id="3.10.450.10">
    <property type="match status" value="1"/>
</dbReference>
<dbReference type="SUPFAM" id="SSF54403">
    <property type="entry name" value="Cystatin/monellin"/>
    <property type="match status" value="1"/>
</dbReference>
<dbReference type="EMBL" id="JABSTV010001247">
    <property type="protein sequence ID" value="KAH7971779.1"/>
    <property type="molecule type" value="Genomic_DNA"/>
</dbReference>
<dbReference type="AlphaFoldDB" id="A0A9D4Q9I5"/>
<organism evidence="2 3">
    <name type="scientific">Rhipicephalus sanguineus</name>
    <name type="common">Brown dog tick</name>
    <name type="synonym">Ixodes sanguineus</name>
    <dbReference type="NCBI Taxonomy" id="34632"/>
    <lineage>
        <taxon>Eukaryota</taxon>
        <taxon>Metazoa</taxon>
        <taxon>Ecdysozoa</taxon>
        <taxon>Arthropoda</taxon>
        <taxon>Chelicerata</taxon>
        <taxon>Arachnida</taxon>
        <taxon>Acari</taxon>
        <taxon>Parasitiformes</taxon>
        <taxon>Ixodida</taxon>
        <taxon>Ixodoidea</taxon>
        <taxon>Ixodidae</taxon>
        <taxon>Rhipicephalinae</taxon>
        <taxon>Rhipicephalus</taxon>
        <taxon>Rhipicephalus</taxon>
    </lineage>
</organism>
<dbReference type="InterPro" id="IPR046350">
    <property type="entry name" value="Cystatin_sf"/>
</dbReference>
<evidence type="ECO:0000313" key="3">
    <source>
        <dbReference type="Proteomes" id="UP000821837"/>
    </source>
</evidence>
<sequence length="105" mass="11272">MAVIKQTCLLLLLGVWAGVLLGSCYVNSQMTGGWTEQDPQRSSTYLKLAHYAVSTQTKGRTVYDTVVKLTNAATQANKKCTAIIYIAAAANAKQVSSYTCFSLTG</sequence>
<evidence type="ECO:0000313" key="2">
    <source>
        <dbReference type="EMBL" id="KAH7971779.1"/>
    </source>
</evidence>
<protein>
    <recommendedName>
        <fullName evidence="4">Cystatin domain-containing protein</fullName>
    </recommendedName>
</protein>
<keyword evidence="1" id="KW-0732">Signal</keyword>
<gene>
    <name evidence="2" type="ORF">HPB52_002763</name>
</gene>
<dbReference type="VEuPathDB" id="VectorBase:RSAN_029306"/>
<feature type="signal peptide" evidence="1">
    <location>
        <begin position="1"/>
        <end position="22"/>
    </location>
</feature>
<evidence type="ECO:0000256" key="1">
    <source>
        <dbReference type="SAM" id="SignalP"/>
    </source>
</evidence>
<reference evidence="2" key="2">
    <citation type="submission" date="2021-09" db="EMBL/GenBank/DDBJ databases">
        <authorList>
            <person name="Jia N."/>
            <person name="Wang J."/>
            <person name="Shi W."/>
            <person name="Du L."/>
            <person name="Sun Y."/>
            <person name="Zhan W."/>
            <person name="Jiang J."/>
            <person name="Wang Q."/>
            <person name="Zhang B."/>
            <person name="Ji P."/>
            <person name="Sakyi L.B."/>
            <person name="Cui X."/>
            <person name="Yuan T."/>
            <person name="Jiang B."/>
            <person name="Yang W."/>
            <person name="Lam T.T.-Y."/>
            <person name="Chang Q."/>
            <person name="Ding S."/>
            <person name="Wang X."/>
            <person name="Zhu J."/>
            <person name="Ruan X."/>
            <person name="Zhao L."/>
            <person name="Wei J."/>
            <person name="Que T."/>
            <person name="Du C."/>
            <person name="Cheng J."/>
            <person name="Dai P."/>
            <person name="Han X."/>
            <person name="Huang E."/>
            <person name="Gao Y."/>
            <person name="Liu J."/>
            <person name="Shao H."/>
            <person name="Ye R."/>
            <person name="Li L."/>
            <person name="Wei W."/>
            <person name="Wang X."/>
            <person name="Wang C."/>
            <person name="Huo Q."/>
            <person name="Li W."/>
            <person name="Guo W."/>
            <person name="Chen H."/>
            <person name="Chen S."/>
            <person name="Zhou L."/>
            <person name="Zhou L."/>
            <person name="Ni X."/>
            <person name="Tian J."/>
            <person name="Zhou Y."/>
            <person name="Sheng Y."/>
            <person name="Liu T."/>
            <person name="Pan Y."/>
            <person name="Xia L."/>
            <person name="Li J."/>
            <person name="Zhao F."/>
            <person name="Cao W."/>
        </authorList>
    </citation>
    <scope>NUCLEOTIDE SEQUENCE</scope>
    <source>
        <strain evidence="2">Rsan-2018</strain>
        <tissue evidence="2">Larvae</tissue>
    </source>
</reference>
<comment type="caution">
    <text evidence="2">The sequence shown here is derived from an EMBL/GenBank/DDBJ whole genome shotgun (WGS) entry which is preliminary data.</text>
</comment>
<evidence type="ECO:0008006" key="4">
    <source>
        <dbReference type="Google" id="ProtNLM"/>
    </source>
</evidence>
<proteinExistence type="predicted"/>
<keyword evidence="3" id="KW-1185">Reference proteome</keyword>
<dbReference type="Proteomes" id="UP000821837">
    <property type="component" value="Chromosome 11"/>
</dbReference>
<name>A0A9D4Q9I5_RHISA</name>
<reference evidence="2" key="1">
    <citation type="journal article" date="2020" name="Cell">
        <title>Large-Scale Comparative Analyses of Tick Genomes Elucidate Their Genetic Diversity and Vector Capacities.</title>
        <authorList>
            <consortium name="Tick Genome and Microbiome Consortium (TIGMIC)"/>
            <person name="Jia N."/>
            <person name="Wang J."/>
            <person name="Shi W."/>
            <person name="Du L."/>
            <person name="Sun Y."/>
            <person name="Zhan W."/>
            <person name="Jiang J.F."/>
            <person name="Wang Q."/>
            <person name="Zhang B."/>
            <person name="Ji P."/>
            <person name="Bell-Sakyi L."/>
            <person name="Cui X.M."/>
            <person name="Yuan T.T."/>
            <person name="Jiang B.G."/>
            <person name="Yang W.F."/>
            <person name="Lam T.T."/>
            <person name="Chang Q.C."/>
            <person name="Ding S.J."/>
            <person name="Wang X.J."/>
            <person name="Zhu J.G."/>
            <person name="Ruan X.D."/>
            <person name="Zhao L."/>
            <person name="Wei J.T."/>
            <person name="Ye R.Z."/>
            <person name="Que T.C."/>
            <person name="Du C.H."/>
            <person name="Zhou Y.H."/>
            <person name="Cheng J.X."/>
            <person name="Dai P.F."/>
            <person name="Guo W.B."/>
            <person name="Han X.H."/>
            <person name="Huang E.J."/>
            <person name="Li L.F."/>
            <person name="Wei W."/>
            <person name="Gao Y.C."/>
            <person name="Liu J.Z."/>
            <person name="Shao H.Z."/>
            <person name="Wang X."/>
            <person name="Wang C.C."/>
            <person name="Yang T.C."/>
            <person name="Huo Q.B."/>
            <person name="Li W."/>
            <person name="Chen H.Y."/>
            <person name="Chen S.E."/>
            <person name="Zhou L.G."/>
            <person name="Ni X.B."/>
            <person name="Tian J.H."/>
            <person name="Sheng Y."/>
            <person name="Liu T."/>
            <person name="Pan Y.S."/>
            <person name="Xia L.Y."/>
            <person name="Li J."/>
            <person name="Zhao F."/>
            <person name="Cao W.C."/>
        </authorList>
    </citation>
    <scope>NUCLEOTIDE SEQUENCE</scope>
    <source>
        <strain evidence="2">Rsan-2018</strain>
    </source>
</reference>
<feature type="chain" id="PRO_5039313820" description="Cystatin domain-containing protein" evidence="1">
    <location>
        <begin position="23"/>
        <end position="105"/>
    </location>
</feature>
<accession>A0A9D4Q9I5</accession>
<dbReference type="PROSITE" id="PS51257">
    <property type="entry name" value="PROKAR_LIPOPROTEIN"/>
    <property type="match status" value="1"/>
</dbReference>